<evidence type="ECO:0000256" key="10">
    <source>
        <dbReference type="RuleBase" id="RU361188"/>
    </source>
</evidence>
<dbReference type="PANTHER" id="PTHR11069">
    <property type="entry name" value="GLUCOSYLCERAMIDASE"/>
    <property type="match status" value="1"/>
</dbReference>
<keyword evidence="6 11" id="KW-0732">Signal</keyword>
<dbReference type="FunCoup" id="A0A7M7NB71">
    <property type="interactions" value="151"/>
</dbReference>
<dbReference type="GO" id="GO:0006914">
    <property type="term" value="P:autophagy"/>
    <property type="evidence" value="ECO:0007669"/>
    <property type="project" value="UniProtKB-ARBA"/>
</dbReference>
<dbReference type="GO" id="GO:0005764">
    <property type="term" value="C:lysosome"/>
    <property type="evidence" value="ECO:0007669"/>
    <property type="project" value="UniProtKB-ARBA"/>
</dbReference>
<dbReference type="GO" id="GO:0032006">
    <property type="term" value="P:regulation of TOR signaling"/>
    <property type="evidence" value="ECO:0007669"/>
    <property type="project" value="UniProtKB-ARBA"/>
</dbReference>
<dbReference type="InterPro" id="IPR033452">
    <property type="entry name" value="GH30_C"/>
</dbReference>
<dbReference type="GO" id="GO:0051246">
    <property type="term" value="P:regulation of protein metabolic process"/>
    <property type="evidence" value="ECO:0007669"/>
    <property type="project" value="UniProtKB-ARBA"/>
</dbReference>
<accession>A0A7M7NB71</accession>
<evidence type="ECO:0000256" key="1">
    <source>
        <dbReference type="ARBA" id="ARBA00001013"/>
    </source>
</evidence>
<dbReference type="GO" id="GO:0010605">
    <property type="term" value="P:negative regulation of macromolecule metabolic process"/>
    <property type="evidence" value="ECO:0007669"/>
    <property type="project" value="UniProtKB-ARBA"/>
</dbReference>
<dbReference type="GO" id="GO:0006066">
    <property type="term" value="P:alcohol metabolic process"/>
    <property type="evidence" value="ECO:0007669"/>
    <property type="project" value="UniProtKB-ARBA"/>
</dbReference>
<dbReference type="InterPro" id="IPR033453">
    <property type="entry name" value="Glyco_hydro_30_TIM-barrel"/>
</dbReference>
<evidence type="ECO:0000256" key="2">
    <source>
        <dbReference type="ARBA" id="ARBA00004991"/>
    </source>
</evidence>
<dbReference type="KEGG" id="spu:100892921"/>
<dbReference type="Proteomes" id="UP000007110">
    <property type="component" value="Unassembled WGS sequence"/>
</dbReference>
<reference evidence="14" key="2">
    <citation type="submission" date="2021-01" db="UniProtKB">
        <authorList>
            <consortium name="EnsemblMetazoa"/>
        </authorList>
    </citation>
    <scope>IDENTIFICATION</scope>
</reference>
<dbReference type="GO" id="GO:0004348">
    <property type="term" value="F:glucosylceramidase activity"/>
    <property type="evidence" value="ECO:0000318"/>
    <property type="project" value="GO_Central"/>
</dbReference>
<dbReference type="GO" id="GO:0006680">
    <property type="term" value="P:glucosylceramide catabolic process"/>
    <property type="evidence" value="ECO:0000318"/>
    <property type="project" value="GO_Central"/>
</dbReference>
<feature type="signal peptide" evidence="11">
    <location>
        <begin position="1"/>
        <end position="18"/>
    </location>
</feature>
<feature type="chain" id="PRO_5029490499" description="Glucosylceramidase" evidence="11">
    <location>
        <begin position="19"/>
        <end position="522"/>
    </location>
</feature>
<feature type="domain" description="Glycosyl hydrolase family 30 beta sandwich" evidence="13">
    <location>
        <begin position="452"/>
        <end position="514"/>
    </location>
</feature>
<dbReference type="Pfam" id="PF17189">
    <property type="entry name" value="Glyco_hydro_30C"/>
    <property type="match status" value="1"/>
</dbReference>
<feature type="domain" description="Glycosyl hydrolase family 30 TIM-barrel" evidence="12">
    <location>
        <begin position="101"/>
        <end position="449"/>
    </location>
</feature>
<dbReference type="GO" id="GO:0007040">
    <property type="term" value="P:lysosome organization"/>
    <property type="evidence" value="ECO:0007669"/>
    <property type="project" value="UniProtKB-ARBA"/>
</dbReference>
<keyword evidence="8 10" id="KW-0746">Sphingolipid metabolism</keyword>
<evidence type="ECO:0000259" key="13">
    <source>
        <dbReference type="Pfam" id="PF17189"/>
    </source>
</evidence>
<keyword evidence="7 10" id="KW-0378">Hydrolase</keyword>
<evidence type="ECO:0000313" key="14">
    <source>
        <dbReference type="EnsemblMetazoa" id="XP_030833047"/>
    </source>
</evidence>
<dbReference type="OrthoDB" id="2160638at2759"/>
<comment type="pathway">
    <text evidence="3">Lipid metabolism.</text>
</comment>
<dbReference type="GO" id="GO:0016758">
    <property type="term" value="F:hexosyltransferase activity"/>
    <property type="evidence" value="ECO:0007669"/>
    <property type="project" value="UniProtKB-ARBA"/>
</dbReference>
<keyword evidence="15" id="KW-1185">Reference proteome</keyword>
<dbReference type="InParanoid" id="A0A7M7NB71"/>
<dbReference type="OMA" id="GLMWNFA"/>
<dbReference type="RefSeq" id="XP_030833047.1">
    <property type="nucleotide sequence ID" value="XM_030977187.1"/>
</dbReference>
<evidence type="ECO:0000256" key="8">
    <source>
        <dbReference type="ARBA" id="ARBA00022919"/>
    </source>
</evidence>
<dbReference type="Gene3D" id="3.20.20.80">
    <property type="entry name" value="Glycosidases"/>
    <property type="match status" value="1"/>
</dbReference>
<dbReference type="FunFam" id="3.20.20.80:FF:000030">
    <property type="entry name" value="Lysosomal acid glucosylceramidase"/>
    <property type="match status" value="1"/>
</dbReference>
<evidence type="ECO:0000256" key="3">
    <source>
        <dbReference type="ARBA" id="ARBA00005189"/>
    </source>
</evidence>
<proteinExistence type="inferred from homology"/>
<protein>
    <recommendedName>
        <fullName evidence="5 10">Glucosylceramidase</fullName>
        <ecNumber evidence="5 10">3.2.1.45</ecNumber>
    </recommendedName>
</protein>
<comment type="similarity">
    <text evidence="4 10">Belongs to the glycosyl hydrolase 30 family.</text>
</comment>
<keyword evidence="10" id="KW-0326">Glycosidase</keyword>
<evidence type="ECO:0000259" key="12">
    <source>
        <dbReference type="Pfam" id="PF02055"/>
    </source>
</evidence>
<evidence type="ECO:0000256" key="5">
    <source>
        <dbReference type="ARBA" id="ARBA00012658"/>
    </source>
</evidence>
<comment type="pathway">
    <text evidence="2">Sphingolipid metabolism.</text>
</comment>
<dbReference type="GeneID" id="100892921"/>
<dbReference type="PRINTS" id="PR00843">
    <property type="entry name" value="GLHYDRLASE30"/>
</dbReference>
<evidence type="ECO:0000256" key="6">
    <source>
        <dbReference type="ARBA" id="ARBA00022729"/>
    </source>
</evidence>
<dbReference type="SUPFAM" id="SSF51011">
    <property type="entry name" value="Glycosyl hydrolase domain"/>
    <property type="match status" value="1"/>
</dbReference>
<dbReference type="GO" id="GO:0008202">
    <property type="term" value="P:steroid metabolic process"/>
    <property type="evidence" value="ECO:0007669"/>
    <property type="project" value="UniProtKB-ARBA"/>
</dbReference>
<dbReference type="InterPro" id="IPR017853">
    <property type="entry name" value="GH"/>
</dbReference>
<dbReference type="GO" id="GO:0005774">
    <property type="term" value="C:vacuolar membrane"/>
    <property type="evidence" value="ECO:0007669"/>
    <property type="project" value="UniProtKB-ARBA"/>
</dbReference>
<evidence type="ECO:0000313" key="15">
    <source>
        <dbReference type="Proteomes" id="UP000007110"/>
    </source>
</evidence>
<sequence>MDASFLFLLLILAGAVSATDDDCKFRQFPDTSSFVCECSSSHCDVIEEYSLSDENFVVYTSGKRGFRLDKEEMPIRNRPTPIVPDTSITIRIDRSEEYQTILGFGGSFTDAAALNLYNLTSDVQEKLLRAYFSTDGIEYSFGRVPIASCDFSTRAYSYAETPDDFYLEDFQLAFEDIDYKIPMIKRASAMSSRPIKLLGSAWSAPGWMKTSGAMQGGGPLRGMPGGYYYKTWALYLAKFVEAYSGYDIPFWGLTGGNEPSAGAFPNWAWQAMFFSPSLQRDFIKLDLGPILHERGHKELQITILDDQRFLLPRWAEVVLEDPIASQFVTGIGIHWYWDDFVDPSRLNATHHAYPDYFMLGTEACEGHLDREEEVILGSWERGEAYSFNIIEDLGNWVAGWIDWNLALNMIGGPNWVGNFVDSPIIVNAEEDVFYKQPMYYHLGHFSKFITPGSVRVGSSSDRERLVEHLAFKLPDGDMALVVLNRKEFTFPLHIYDPDVGYLNAEIPSRSIQTYLWKSPSNL</sequence>
<dbReference type="EnsemblMetazoa" id="XM_030977187">
    <property type="protein sequence ID" value="XP_030833047"/>
    <property type="gene ID" value="LOC100892921"/>
</dbReference>
<evidence type="ECO:0000256" key="7">
    <source>
        <dbReference type="ARBA" id="ARBA00022801"/>
    </source>
</evidence>
<dbReference type="SUPFAM" id="SSF51445">
    <property type="entry name" value="(Trans)glycosidases"/>
    <property type="match status" value="1"/>
</dbReference>
<keyword evidence="9 10" id="KW-0443">Lipid metabolism</keyword>
<organism evidence="14 15">
    <name type="scientific">Strongylocentrotus purpuratus</name>
    <name type="common">Purple sea urchin</name>
    <dbReference type="NCBI Taxonomy" id="7668"/>
    <lineage>
        <taxon>Eukaryota</taxon>
        <taxon>Metazoa</taxon>
        <taxon>Echinodermata</taxon>
        <taxon>Eleutherozoa</taxon>
        <taxon>Echinozoa</taxon>
        <taxon>Echinoidea</taxon>
        <taxon>Euechinoidea</taxon>
        <taxon>Echinacea</taxon>
        <taxon>Camarodonta</taxon>
        <taxon>Echinidea</taxon>
        <taxon>Strongylocentrotidae</taxon>
        <taxon>Strongylocentrotus</taxon>
    </lineage>
</organism>
<dbReference type="Pfam" id="PF02055">
    <property type="entry name" value="Glyco_hydro_30"/>
    <property type="match status" value="1"/>
</dbReference>
<evidence type="ECO:0000256" key="11">
    <source>
        <dbReference type="SAM" id="SignalP"/>
    </source>
</evidence>
<dbReference type="GO" id="GO:0005102">
    <property type="term" value="F:signaling receptor binding"/>
    <property type="evidence" value="ECO:0007669"/>
    <property type="project" value="UniProtKB-ARBA"/>
</dbReference>
<evidence type="ECO:0000256" key="4">
    <source>
        <dbReference type="ARBA" id="ARBA00005382"/>
    </source>
</evidence>
<dbReference type="GO" id="GO:0042391">
    <property type="term" value="P:regulation of membrane potential"/>
    <property type="evidence" value="ECO:0007669"/>
    <property type="project" value="UniProtKB-ARBA"/>
</dbReference>
<dbReference type="GO" id="GO:0030163">
    <property type="term" value="P:protein catabolic process"/>
    <property type="evidence" value="ECO:0007669"/>
    <property type="project" value="UniProtKB-ARBA"/>
</dbReference>
<dbReference type="AlphaFoldDB" id="A0A7M7NB71"/>
<evidence type="ECO:0000256" key="9">
    <source>
        <dbReference type="ARBA" id="ARBA00023098"/>
    </source>
</evidence>
<dbReference type="EC" id="3.2.1.45" evidence="5 10"/>
<comment type="catalytic activity">
    <reaction evidence="1">
        <text>a beta-D-glucosyl-(1&lt;-&gt;1')-N-acylsphing-4-enine + H2O = an N-acylsphing-4-enine + D-glucose</text>
        <dbReference type="Rhea" id="RHEA:13269"/>
        <dbReference type="ChEBI" id="CHEBI:4167"/>
        <dbReference type="ChEBI" id="CHEBI:15377"/>
        <dbReference type="ChEBI" id="CHEBI:22801"/>
        <dbReference type="ChEBI" id="CHEBI:52639"/>
        <dbReference type="EC" id="3.2.1.45"/>
    </reaction>
    <physiologicalReaction direction="left-to-right" evidence="1">
        <dbReference type="Rhea" id="RHEA:13270"/>
    </physiologicalReaction>
</comment>
<dbReference type="PANTHER" id="PTHR11069:SF23">
    <property type="entry name" value="LYSOSOMAL ACID GLUCOSYLCERAMIDASE"/>
    <property type="match status" value="1"/>
</dbReference>
<reference evidence="15" key="1">
    <citation type="submission" date="2015-02" db="EMBL/GenBank/DDBJ databases">
        <title>Genome sequencing for Strongylocentrotus purpuratus.</title>
        <authorList>
            <person name="Murali S."/>
            <person name="Liu Y."/>
            <person name="Vee V."/>
            <person name="English A."/>
            <person name="Wang M."/>
            <person name="Skinner E."/>
            <person name="Han Y."/>
            <person name="Muzny D.M."/>
            <person name="Worley K.C."/>
            <person name="Gibbs R.A."/>
        </authorList>
    </citation>
    <scope>NUCLEOTIDE SEQUENCE</scope>
</reference>
<dbReference type="InterPro" id="IPR001139">
    <property type="entry name" value="Glyco_hydro_30"/>
</dbReference>
<name>A0A7M7NB71_STRPU</name>
<dbReference type="GO" id="GO:0016241">
    <property type="term" value="P:regulation of macroautophagy"/>
    <property type="evidence" value="ECO:0007669"/>
    <property type="project" value="UniProtKB-ARBA"/>
</dbReference>